<evidence type="ECO:0000313" key="1">
    <source>
        <dbReference type="Proteomes" id="UP000095287"/>
    </source>
</evidence>
<sequence length="150" mass="17141">MTTTDYAIAREAITNVRWSTDLDRITPAIGNLANVSLSTEEVERLKLKDFLECCVTRGLLRQLYANMILHRVQRPKEVKKPKKGRESSLLKKTLSLKKTIVKRIQKKQTNYVCVKVPPKKTPEEQLAEDIAKESKEASDRIASLYNLSRA</sequence>
<dbReference type="WBParaSite" id="L893_g22052.t1">
    <property type="protein sequence ID" value="L893_g22052.t1"/>
    <property type="gene ID" value="L893_g22052"/>
</dbReference>
<protein>
    <submittedName>
        <fullName evidence="2">40S ribosomal protein S6</fullName>
    </submittedName>
</protein>
<organism evidence="1 2">
    <name type="scientific">Steinernema glaseri</name>
    <dbReference type="NCBI Taxonomy" id="37863"/>
    <lineage>
        <taxon>Eukaryota</taxon>
        <taxon>Metazoa</taxon>
        <taxon>Ecdysozoa</taxon>
        <taxon>Nematoda</taxon>
        <taxon>Chromadorea</taxon>
        <taxon>Rhabditida</taxon>
        <taxon>Tylenchina</taxon>
        <taxon>Panagrolaimomorpha</taxon>
        <taxon>Strongyloidoidea</taxon>
        <taxon>Steinernematidae</taxon>
        <taxon>Steinernema</taxon>
    </lineage>
</organism>
<proteinExistence type="predicted"/>
<evidence type="ECO:0000313" key="2">
    <source>
        <dbReference type="WBParaSite" id="L893_g22052.t1"/>
    </source>
</evidence>
<dbReference type="Proteomes" id="UP000095287">
    <property type="component" value="Unplaced"/>
</dbReference>
<keyword evidence="1" id="KW-1185">Reference proteome</keyword>
<reference evidence="2" key="1">
    <citation type="submission" date="2016-11" db="UniProtKB">
        <authorList>
            <consortium name="WormBaseParasite"/>
        </authorList>
    </citation>
    <scope>IDENTIFICATION</scope>
</reference>
<name>A0A1I7Z257_9BILA</name>
<dbReference type="AlphaFoldDB" id="A0A1I7Z257"/>
<accession>A0A1I7Z257</accession>